<accession>A0A0B7BBS1</accession>
<protein>
    <submittedName>
        <fullName evidence="1">Uncharacterized protein</fullName>
    </submittedName>
</protein>
<dbReference type="AlphaFoldDB" id="A0A0B7BBS1"/>
<evidence type="ECO:0000313" key="1">
    <source>
        <dbReference type="EMBL" id="CEK89530.1"/>
    </source>
</evidence>
<name>A0A0B7BBS1_9EUPU</name>
<sequence length="62" mass="7128">MEYFVQTKSTTSQQMQSGENVHIDVHSQAHSDVHRDVHIDVHSDVHSDKRQTLELVNTSTQK</sequence>
<dbReference type="EMBL" id="HACG01042665">
    <property type="protein sequence ID" value="CEK89530.1"/>
    <property type="molecule type" value="Transcribed_RNA"/>
</dbReference>
<organism evidence="1">
    <name type="scientific">Arion vulgaris</name>
    <dbReference type="NCBI Taxonomy" id="1028688"/>
    <lineage>
        <taxon>Eukaryota</taxon>
        <taxon>Metazoa</taxon>
        <taxon>Spiralia</taxon>
        <taxon>Lophotrochozoa</taxon>
        <taxon>Mollusca</taxon>
        <taxon>Gastropoda</taxon>
        <taxon>Heterobranchia</taxon>
        <taxon>Euthyneura</taxon>
        <taxon>Panpulmonata</taxon>
        <taxon>Eupulmonata</taxon>
        <taxon>Stylommatophora</taxon>
        <taxon>Helicina</taxon>
        <taxon>Arionoidea</taxon>
        <taxon>Arionidae</taxon>
        <taxon>Arion</taxon>
    </lineage>
</organism>
<proteinExistence type="predicted"/>
<reference evidence="1" key="1">
    <citation type="submission" date="2014-12" db="EMBL/GenBank/DDBJ databases">
        <title>Insight into the proteome of Arion vulgaris.</title>
        <authorList>
            <person name="Aradska J."/>
            <person name="Bulat T."/>
            <person name="Smidak R."/>
            <person name="Sarate P."/>
            <person name="Gangsoo J."/>
            <person name="Sialana F."/>
            <person name="Bilban M."/>
            <person name="Lubec G."/>
        </authorList>
    </citation>
    <scope>NUCLEOTIDE SEQUENCE</scope>
    <source>
        <tissue evidence="1">Skin</tissue>
    </source>
</reference>
<gene>
    <name evidence="1" type="primary">ORF171478</name>
</gene>